<dbReference type="Proteomes" id="UP001367508">
    <property type="component" value="Unassembled WGS sequence"/>
</dbReference>
<sequence length="299" mass="34365">MLTLAHPENVEQCYRKAWKSVGEVYSKESLLWERGFQLAKEAIEKSLRGFSILEGFLSKTSLQNWISLCLDHLKSLGFMVEKGALILLSETWMLRPGQYESHFIGSGELSNGPDIRPGSPIRIQEELASRSCKTVTSFDLDEFQQIVVDSKGELGRFQSLAFIRTGLFEMAKLDWSKINRFRQYIMALDSTVCCIQLNISTAMEKSLLRSLYFLYYFEMFLHEPQKAYYPIDWDKNLDKIMGQLDRIRKNVLGSNGSIRTQSLNEDIDLSTTQKETKLKADENQNKSKIASIPHGPYFI</sequence>
<protein>
    <submittedName>
        <fullName evidence="1">Uncharacterized protein</fullName>
    </submittedName>
</protein>
<evidence type="ECO:0000313" key="2">
    <source>
        <dbReference type="Proteomes" id="UP001367508"/>
    </source>
</evidence>
<proteinExistence type="predicted"/>
<accession>A0AAN9MTP7</accession>
<organism evidence="1 2">
    <name type="scientific">Canavalia gladiata</name>
    <name type="common">Sword bean</name>
    <name type="synonym">Dolichos gladiatus</name>
    <dbReference type="NCBI Taxonomy" id="3824"/>
    <lineage>
        <taxon>Eukaryota</taxon>
        <taxon>Viridiplantae</taxon>
        <taxon>Streptophyta</taxon>
        <taxon>Embryophyta</taxon>
        <taxon>Tracheophyta</taxon>
        <taxon>Spermatophyta</taxon>
        <taxon>Magnoliopsida</taxon>
        <taxon>eudicotyledons</taxon>
        <taxon>Gunneridae</taxon>
        <taxon>Pentapetalae</taxon>
        <taxon>rosids</taxon>
        <taxon>fabids</taxon>
        <taxon>Fabales</taxon>
        <taxon>Fabaceae</taxon>
        <taxon>Papilionoideae</taxon>
        <taxon>50 kb inversion clade</taxon>
        <taxon>NPAAA clade</taxon>
        <taxon>indigoferoid/millettioid clade</taxon>
        <taxon>Phaseoleae</taxon>
        <taxon>Canavalia</taxon>
    </lineage>
</organism>
<comment type="caution">
    <text evidence="1">The sequence shown here is derived from an EMBL/GenBank/DDBJ whole genome shotgun (WGS) entry which is preliminary data.</text>
</comment>
<dbReference type="EMBL" id="JAYMYQ010000001">
    <property type="protein sequence ID" value="KAK7360835.1"/>
    <property type="molecule type" value="Genomic_DNA"/>
</dbReference>
<name>A0AAN9MTP7_CANGL</name>
<evidence type="ECO:0000313" key="1">
    <source>
        <dbReference type="EMBL" id="KAK7360835.1"/>
    </source>
</evidence>
<dbReference type="AlphaFoldDB" id="A0AAN9MTP7"/>
<keyword evidence="2" id="KW-1185">Reference proteome</keyword>
<gene>
    <name evidence="1" type="ORF">VNO77_02850</name>
</gene>
<reference evidence="1 2" key="1">
    <citation type="submission" date="2024-01" db="EMBL/GenBank/DDBJ databases">
        <title>The genomes of 5 underutilized Papilionoideae crops provide insights into root nodulation and disease resistanc.</title>
        <authorList>
            <person name="Jiang F."/>
        </authorList>
    </citation>
    <scope>NUCLEOTIDE SEQUENCE [LARGE SCALE GENOMIC DNA]</scope>
    <source>
        <strain evidence="1">LVBAO_FW01</strain>
        <tissue evidence="1">Leaves</tissue>
    </source>
</reference>